<evidence type="ECO:0000313" key="1">
    <source>
        <dbReference type="EMBL" id="KMO36683.1"/>
    </source>
</evidence>
<dbReference type="RefSeq" id="WP_048452688.1">
    <property type="nucleotide sequence ID" value="NZ_JBNNPJ010000229.1"/>
</dbReference>
<dbReference type="EMBL" id="LABZ01000145">
    <property type="protein sequence ID" value="KMO36683.1"/>
    <property type="molecule type" value="Genomic_DNA"/>
</dbReference>
<proteinExistence type="predicted"/>
<dbReference type="Pfam" id="PF19717">
    <property type="entry name" value="DUF6212"/>
    <property type="match status" value="1"/>
</dbReference>
<accession>A0A0J6STI7</accession>
<reference evidence="1 2" key="1">
    <citation type="submission" date="2015-03" db="EMBL/GenBank/DDBJ databases">
        <title>Genome sequencing of Methylobacterium tarhaniae DSM 25844.</title>
        <authorList>
            <person name="Chaudhry V."/>
            <person name="Patil P.B."/>
        </authorList>
    </citation>
    <scope>NUCLEOTIDE SEQUENCE [LARGE SCALE GENOMIC DNA]</scope>
    <source>
        <strain evidence="1 2">DSM 25844</strain>
    </source>
</reference>
<dbReference type="InterPro" id="IPR046184">
    <property type="entry name" value="DUF6212"/>
</dbReference>
<dbReference type="PATRIC" id="fig|1187852.3.peg.1477"/>
<comment type="caution">
    <text evidence="1">The sequence shown here is derived from an EMBL/GenBank/DDBJ whole genome shotgun (WGS) entry which is preliminary data.</text>
</comment>
<organism evidence="1 2">
    <name type="scientific">Methylobacterium tarhaniae</name>
    <dbReference type="NCBI Taxonomy" id="1187852"/>
    <lineage>
        <taxon>Bacteria</taxon>
        <taxon>Pseudomonadati</taxon>
        <taxon>Pseudomonadota</taxon>
        <taxon>Alphaproteobacteria</taxon>
        <taxon>Hyphomicrobiales</taxon>
        <taxon>Methylobacteriaceae</taxon>
        <taxon>Methylobacterium</taxon>
    </lineage>
</organism>
<keyword evidence="2" id="KW-1185">Reference proteome</keyword>
<dbReference type="Proteomes" id="UP000036449">
    <property type="component" value="Unassembled WGS sequence"/>
</dbReference>
<evidence type="ECO:0000313" key="2">
    <source>
        <dbReference type="Proteomes" id="UP000036449"/>
    </source>
</evidence>
<name>A0A0J6STI7_9HYPH</name>
<sequence length="475" mass="49799">MTPHLPPYRPLPVLCALVAGDVPWREAEVPAGVVRIEVVGLVQDRLVYRGGDGRELTTSLPPSACLGLFATAASLALMQQVRDWLVRQGAADLPAVMQVDGEAAALMRVLLARLAAEAEALAEVASSYARQVAVLRGEVETLATIRADLDRFIGDVGLARLVCVFATGDPDFETQIELTPGAALRQLLPVASTGVAGVALAVAASERPLAPLRVRLVALEDGATLAQWRVASPREDGWVRLGLPRALDGMTRTLALVVDSASADIGCANLALGGHQALVPAQLSDEATGESVAPHSLALRIFSALPGTTPPHPPGTVTPDPAELVPAPFALRAVPREVLAGIVSEPPPPEGTVPDAIFMSRHDAALCRAGRQGRIPGGCPAGARGVLLRARVQAGVPRTHAAWFGVDEPGLAPEAEPDPALWRQVTLDGETLQEVSILFAEPLAEPRDLLIASEPPAQDTDDAVWIVIAQLQAYL</sequence>
<gene>
    <name evidence="1" type="ORF">VQ03_20185</name>
</gene>
<protein>
    <submittedName>
        <fullName evidence="1">Uncharacterized protein</fullName>
    </submittedName>
</protein>
<dbReference type="AlphaFoldDB" id="A0A0J6STI7"/>